<sequence>MKPRSIHHHVSDEANEKGGCCCCSFRKKKPSRQQDDGPRIPPHQPAAVVIPAPRVPQRTSDGTIIPVEHSPESLECAQAHAPGEEDPGSPSGGDVRQVPKPLGSPGTGPQPPPQVDTQSMSQKIRVPIAPGSNAGGSRRNMFASSTSRDVGAETAGPDTFRVAVAPGKGLSKSLIGGGRSNYEDGEGFAPYTPYGDGAQTWGGGSPVHPQRAVPPRGSDGNFSPMESPLGGPQVPPPSRPFSGQQGALTQSAYERDNNSEGSQNTVMHVRPAPAQAHPPAVGISGPAPTTSGLGFGLGPSQFQTDENGDRLGSIPERPGHYRGASKGWGGRSDLTGNDGGGEGGRGTPQLDQSLTVLSVQRNENRHNSGGFVPPTTLPLNEQTKGARHVTGGYIWYADNEAPLNLEEAEQEEIVRDAYGMFYGYDAMGRKIGLLLQKDQADRKRPKTFGQIVDAFQDKWNHLIQRNAREKGPTMWGPDEKRWAGTGVRQKRHGVALKECNKIHGKNHTKHKNEHIARMSEEKERKKNLAEIQQANPENKPRRRPIFMEDNEGAGDLDGGGQGPVGLYGDPLDAGADRALTGWSSFRFINEAASVAAQSEAGSVIGDRSSLPAMGPRPHLEGSPVRPGEETTAFNQTWDEGVFKEWDEELAKRGVMDGTKQQKGEFQAMGKKSLFGNQPGVGVAQEEFHQASPKMMSTETLGISGYSSLTCPAADACEHNRIEQVRKASQSSKHMESLGDVDCPSSGSNVAGSMEEDEQKEKEKGEGEITPSAQQPANAPRFKVHPYDALEREDELEQVLLDMFLKSPDESRGSPDHSRGDGSFPPSAEQSRGAGAFGLNDVFLAPRAGDESRKLHSRLSPAPPTAPLREHPEVSTAGSPSLFPSPRRGAQSPSPPADVDGDQDAVPSPSVSPSQKSPERQQSPERQHPRFVHSRAAVNGQELGASRSSFEQQIKAAIDQEDTVSSVVPLGEPDTMVENQRGSSGNGEGAGEGGEAARVSSFAEVNILHVTGFPDVGPVLVSANAFPEEGRKDDLSVSRESQKEMDKGEKEKASSRLPPKSTLSRWHEAFTVNRSKNPRNANANKGRGSGVFHNCFSQPESTGTSVRSRMEREKIDQHTLMISPPLQTESAPSPSVLPPDAVAFAIPSPVPIEEEGQEGKAVSPSPFSQEAEVQEQAPSPFSSLQQEEDQPETGRGKYTDSEMATVVRYPTPGVTLRSAVSKKSLQLPEADDDGEAMKSVSIVESERVREGNAQGGEEGDQQRDLVEEGSRSGSQRQSPNEST</sequence>
<evidence type="ECO:0000313" key="2">
    <source>
        <dbReference type="EMBL" id="CEM48306.1"/>
    </source>
</evidence>
<reference evidence="2" key="1">
    <citation type="submission" date="2014-11" db="EMBL/GenBank/DDBJ databases">
        <authorList>
            <person name="Otto D Thomas"/>
            <person name="Naeem Raeece"/>
        </authorList>
    </citation>
    <scope>NUCLEOTIDE SEQUENCE</scope>
</reference>
<feature type="compositionally biased region" description="Polar residues" evidence="1">
    <location>
        <begin position="1094"/>
        <end position="1106"/>
    </location>
</feature>
<name>A0A0G4HVA7_9ALVE</name>
<feature type="region of interest" description="Disordered" evidence="1">
    <location>
        <begin position="27"/>
        <end position="265"/>
    </location>
</feature>
<protein>
    <submittedName>
        <fullName evidence="2">Uncharacterized protein</fullName>
    </submittedName>
</protein>
<feature type="compositionally biased region" description="Basic and acidic residues" evidence="1">
    <location>
        <begin position="806"/>
        <end position="819"/>
    </location>
</feature>
<feature type="region of interest" description="Disordered" evidence="1">
    <location>
        <begin position="606"/>
        <end position="629"/>
    </location>
</feature>
<feature type="compositionally biased region" description="Low complexity" evidence="1">
    <location>
        <begin position="905"/>
        <end position="915"/>
    </location>
</feature>
<feature type="compositionally biased region" description="Low complexity" evidence="1">
    <location>
        <begin position="45"/>
        <end position="56"/>
    </location>
</feature>
<feature type="compositionally biased region" description="Basic and acidic residues" evidence="1">
    <location>
        <begin position="513"/>
        <end position="528"/>
    </location>
</feature>
<accession>A0A0G4HVA7</accession>
<feature type="compositionally biased region" description="Basic and acidic residues" evidence="1">
    <location>
        <begin position="1107"/>
        <end position="1116"/>
    </location>
</feature>
<feature type="region of interest" description="Disordered" evidence="1">
    <location>
        <begin position="1017"/>
        <end position="1282"/>
    </location>
</feature>
<feature type="region of interest" description="Disordered" evidence="1">
    <location>
        <begin position="506"/>
        <end position="569"/>
    </location>
</feature>
<evidence type="ECO:0000256" key="1">
    <source>
        <dbReference type="SAM" id="MobiDB-lite"/>
    </source>
</evidence>
<feature type="compositionally biased region" description="Basic and acidic residues" evidence="1">
    <location>
        <begin position="1259"/>
        <end position="1269"/>
    </location>
</feature>
<feature type="compositionally biased region" description="Polar residues" evidence="1">
    <location>
        <begin position="241"/>
        <end position="252"/>
    </location>
</feature>
<organism evidence="2">
    <name type="scientific">Chromera velia CCMP2878</name>
    <dbReference type="NCBI Taxonomy" id="1169474"/>
    <lineage>
        <taxon>Eukaryota</taxon>
        <taxon>Sar</taxon>
        <taxon>Alveolata</taxon>
        <taxon>Colpodellida</taxon>
        <taxon>Chromeraceae</taxon>
        <taxon>Chromera</taxon>
    </lineage>
</organism>
<feature type="compositionally biased region" description="Gly residues" evidence="1">
    <location>
        <begin position="983"/>
        <end position="993"/>
    </location>
</feature>
<dbReference type="VEuPathDB" id="CryptoDB:Cvel_8768"/>
<proteinExistence type="predicted"/>
<feature type="compositionally biased region" description="Polar residues" evidence="1">
    <location>
        <begin position="1175"/>
        <end position="1184"/>
    </location>
</feature>
<dbReference type="EMBL" id="CDMZ01003988">
    <property type="protein sequence ID" value="CEM48306.1"/>
    <property type="molecule type" value="Genomic_DNA"/>
</dbReference>
<feature type="compositionally biased region" description="Polar residues" evidence="1">
    <location>
        <begin position="1071"/>
        <end position="1082"/>
    </location>
</feature>
<feature type="compositionally biased region" description="Basic and acidic residues" evidence="1">
    <location>
        <begin position="916"/>
        <end position="927"/>
    </location>
</feature>
<feature type="compositionally biased region" description="Gly residues" evidence="1">
    <location>
        <begin position="555"/>
        <end position="565"/>
    </location>
</feature>
<feature type="region of interest" description="Disordered" evidence="1">
    <location>
        <begin position="724"/>
        <end position="996"/>
    </location>
</feature>
<feature type="region of interest" description="Disordered" evidence="1">
    <location>
        <begin position="284"/>
        <end position="350"/>
    </location>
</feature>
<feature type="compositionally biased region" description="Basic and acidic residues" evidence="1">
    <location>
        <begin position="1027"/>
        <end position="1053"/>
    </location>
</feature>
<feature type="compositionally biased region" description="Polar residues" evidence="1">
    <location>
        <begin position="1270"/>
        <end position="1282"/>
    </location>
</feature>
<feature type="compositionally biased region" description="Gly residues" evidence="1">
    <location>
        <begin position="337"/>
        <end position="346"/>
    </location>
</feature>
<gene>
    <name evidence="2" type="ORF">Cvel_8768</name>
</gene>